<evidence type="ECO:0000313" key="7">
    <source>
        <dbReference type="EMBL" id="OIJ12385.1"/>
    </source>
</evidence>
<keyword evidence="5" id="KW-0808">Transferase</keyword>
<dbReference type="GO" id="GO:0015937">
    <property type="term" value="P:coenzyme A biosynthetic process"/>
    <property type="evidence" value="ECO:0007669"/>
    <property type="project" value="UniProtKB-UniRule"/>
</dbReference>
<protein>
    <recommendedName>
        <fullName evidence="5 6">Dephospho-CoA kinase</fullName>
        <ecNumber evidence="5 6">2.7.1.24</ecNumber>
    </recommendedName>
    <alternativeName>
        <fullName evidence="5">Dephosphocoenzyme A kinase</fullName>
    </alternativeName>
</protein>
<keyword evidence="5 7" id="KW-0418">Kinase</keyword>
<keyword evidence="4 5" id="KW-0173">Coenzyme A biosynthesis</keyword>
<comment type="catalytic activity">
    <reaction evidence="5">
        <text>3'-dephospho-CoA + ATP = ADP + CoA + H(+)</text>
        <dbReference type="Rhea" id="RHEA:18245"/>
        <dbReference type="ChEBI" id="CHEBI:15378"/>
        <dbReference type="ChEBI" id="CHEBI:30616"/>
        <dbReference type="ChEBI" id="CHEBI:57287"/>
        <dbReference type="ChEBI" id="CHEBI:57328"/>
        <dbReference type="ChEBI" id="CHEBI:456216"/>
        <dbReference type="EC" id="2.7.1.24"/>
    </reaction>
</comment>
<dbReference type="EC" id="2.7.1.24" evidence="5 6"/>
<dbReference type="UniPathway" id="UPA00241">
    <property type="reaction ID" value="UER00356"/>
</dbReference>
<dbReference type="CDD" id="cd02022">
    <property type="entry name" value="DPCK"/>
    <property type="match status" value="1"/>
</dbReference>
<keyword evidence="8" id="KW-1185">Reference proteome</keyword>
<comment type="subcellular location">
    <subcellularLocation>
        <location evidence="5">Cytoplasm</location>
    </subcellularLocation>
</comment>
<dbReference type="InterPro" id="IPR001977">
    <property type="entry name" value="Depp_CoAkinase"/>
</dbReference>
<name>A0A1S2LLS3_9BACI</name>
<comment type="caution">
    <text evidence="7">The sequence shown here is derived from an EMBL/GenBank/DDBJ whole genome shotgun (WGS) entry which is preliminary data.</text>
</comment>
<accession>A0A1S2LLS3</accession>
<dbReference type="RefSeq" id="WP_071310064.1">
    <property type="nucleotide sequence ID" value="NZ_MLQR01000031.1"/>
</dbReference>
<comment type="similarity">
    <text evidence="1 5">Belongs to the CoaE family.</text>
</comment>
<dbReference type="EMBL" id="MLQR01000031">
    <property type="protein sequence ID" value="OIJ12385.1"/>
    <property type="molecule type" value="Genomic_DNA"/>
</dbReference>
<dbReference type="Pfam" id="PF01121">
    <property type="entry name" value="CoaE"/>
    <property type="match status" value="1"/>
</dbReference>
<evidence type="ECO:0000256" key="6">
    <source>
        <dbReference type="NCBIfam" id="TIGR00152"/>
    </source>
</evidence>
<dbReference type="Gene3D" id="3.40.50.300">
    <property type="entry name" value="P-loop containing nucleotide triphosphate hydrolases"/>
    <property type="match status" value="1"/>
</dbReference>
<dbReference type="GO" id="GO:0004140">
    <property type="term" value="F:dephospho-CoA kinase activity"/>
    <property type="evidence" value="ECO:0007669"/>
    <property type="project" value="UniProtKB-UniRule"/>
</dbReference>
<gene>
    <name evidence="5" type="primary">coaE</name>
    <name evidence="7" type="ORF">BKP37_13160</name>
</gene>
<dbReference type="HAMAP" id="MF_00376">
    <property type="entry name" value="Dephospho_CoA_kinase"/>
    <property type="match status" value="1"/>
</dbReference>
<dbReference type="OrthoDB" id="9812943at2"/>
<dbReference type="GO" id="GO:0005524">
    <property type="term" value="F:ATP binding"/>
    <property type="evidence" value="ECO:0007669"/>
    <property type="project" value="UniProtKB-UniRule"/>
</dbReference>
<dbReference type="AlphaFoldDB" id="A0A1S2LLS3"/>
<keyword evidence="5" id="KW-0963">Cytoplasm</keyword>
<dbReference type="GO" id="GO:0005737">
    <property type="term" value="C:cytoplasm"/>
    <property type="evidence" value="ECO:0007669"/>
    <property type="project" value="UniProtKB-SubCell"/>
</dbReference>
<dbReference type="Proteomes" id="UP000179524">
    <property type="component" value="Unassembled WGS sequence"/>
</dbReference>
<dbReference type="SUPFAM" id="SSF52540">
    <property type="entry name" value="P-loop containing nucleoside triphosphate hydrolases"/>
    <property type="match status" value="1"/>
</dbReference>
<evidence type="ECO:0000256" key="2">
    <source>
        <dbReference type="ARBA" id="ARBA00022741"/>
    </source>
</evidence>
<evidence type="ECO:0000256" key="5">
    <source>
        <dbReference type="HAMAP-Rule" id="MF_00376"/>
    </source>
</evidence>
<feature type="binding site" evidence="5">
    <location>
        <begin position="10"/>
        <end position="15"/>
    </location>
    <ligand>
        <name>ATP</name>
        <dbReference type="ChEBI" id="CHEBI:30616"/>
    </ligand>
</feature>
<evidence type="ECO:0000256" key="4">
    <source>
        <dbReference type="ARBA" id="ARBA00022993"/>
    </source>
</evidence>
<organism evidence="7 8">
    <name type="scientific">Anaerobacillus alkalilacustris</name>
    <dbReference type="NCBI Taxonomy" id="393763"/>
    <lineage>
        <taxon>Bacteria</taxon>
        <taxon>Bacillati</taxon>
        <taxon>Bacillota</taxon>
        <taxon>Bacilli</taxon>
        <taxon>Bacillales</taxon>
        <taxon>Bacillaceae</taxon>
        <taxon>Anaerobacillus</taxon>
    </lineage>
</organism>
<dbReference type="PANTHER" id="PTHR10695:SF46">
    <property type="entry name" value="BIFUNCTIONAL COENZYME A SYNTHASE-RELATED"/>
    <property type="match status" value="1"/>
</dbReference>
<evidence type="ECO:0000313" key="8">
    <source>
        <dbReference type="Proteomes" id="UP000179524"/>
    </source>
</evidence>
<reference evidence="7 8" key="1">
    <citation type="submission" date="2016-10" db="EMBL/GenBank/DDBJ databases">
        <title>Draft genome sequences of four alkaliphilic bacteria belonging to the Anaerobacillus genus.</title>
        <authorList>
            <person name="Bassil N.M."/>
            <person name="Lloyd J.R."/>
        </authorList>
    </citation>
    <scope>NUCLEOTIDE SEQUENCE [LARGE SCALE GENOMIC DNA]</scope>
    <source>
        <strain evidence="7 8">DSM 18345</strain>
    </source>
</reference>
<proteinExistence type="inferred from homology"/>
<dbReference type="PROSITE" id="PS51219">
    <property type="entry name" value="DPCK"/>
    <property type="match status" value="1"/>
</dbReference>
<dbReference type="FunFam" id="3.40.50.300:FF:000485">
    <property type="entry name" value="Dephospho-CoA kinase CAB5"/>
    <property type="match status" value="1"/>
</dbReference>
<sequence>MIIGLTGGIASGKSTVSNMVKDEGIPVIDADIVAREVVQIGEEAYEKIVSYFGIEVTNSDGTLDRKKLGAIVFNDEEKRLALNEIVHPLIRNRMENKVGELIEKGYKTIVLDIPLLFESKLTNLVDKIILVYVDEDLQRKRLQNRDQFSDEEVEVRLKAQFPLKEKIKWADEVIHNHGLLSDTKEQLLTILIKWNCLPAHKHSAHTIIPK</sequence>
<keyword evidence="2 5" id="KW-0547">Nucleotide-binding</keyword>
<dbReference type="NCBIfam" id="TIGR00152">
    <property type="entry name" value="dephospho-CoA kinase"/>
    <property type="match status" value="1"/>
</dbReference>
<evidence type="ECO:0000256" key="3">
    <source>
        <dbReference type="ARBA" id="ARBA00022840"/>
    </source>
</evidence>
<dbReference type="InterPro" id="IPR027417">
    <property type="entry name" value="P-loop_NTPase"/>
</dbReference>
<keyword evidence="3 5" id="KW-0067">ATP-binding</keyword>
<comment type="function">
    <text evidence="5">Catalyzes the phosphorylation of the 3'-hydroxyl group of dephosphocoenzyme A to form coenzyme A.</text>
</comment>
<evidence type="ECO:0000256" key="1">
    <source>
        <dbReference type="ARBA" id="ARBA00009018"/>
    </source>
</evidence>
<comment type="pathway">
    <text evidence="5">Cofactor biosynthesis; coenzyme A biosynthesis; CoA from (R)-pantothenate: step 5/5.</text>
</comment>
<dbReference type="PANTHER" id="PTHR10695">
    <property type="entry name" value="DEPHOSPHO-COA KINASE-RELATED"/>
    <property type="match status" value="1"/>
</dbReference>